<dbReference type="Proteomes" id="UP001165080">
    <property type="component" value="Unassembled WGS sequence"/>
</dbReference>
<feature type="compositionally biased region" description="Low complexity" evidence="1">
    <location>
        <begin position="680"/>
        <end position="708"/>
    </location>
</feature>
<dbReference type="InterPro" id="IPR000225">
    <property type="entry name" value="Armadillo"/>
</dbReference>
<feature type="region of interest" description="Disordered" evidence="1">
    <location>
        <begin position="1606"/>
        <end position="1639"/>
    </location>
</feature>
<dbReference type="GO" id="GO:0045944">
    <property type="term" value="P:positive regulation of transcription by RNA polymerase II"/>
    <property type="evidence" value="ECO:0007669"/>
    <property type="project" value="TreeGrafter"/>
</dbReference>
<dbReference type="PANTHER" id="PTHR46007:SF8">
    <property type="entry name" value="C2H2-TYPE DOMAIN-CONTAINING PROTEIN"/>
    <property type="match status" value="1"/>
</dbReference>
<feature type="compositionally biased region" description="Low complexity" evidence="1">
    <location>
        <begin position="1911"/>
        <end position="1935"/>
    </location>
</feature>
<feature type="region of interest" description="Disordered" evidence="1">
    <location>
        <begin position="1872"/>
        <end position="2072"/>
    </location>
</feature>
<reference evidence="2 3" key="1">
    <citation type="journal article" date="2023" name="Commun. Biol.">
        <title>Reorganization of the ancestral sex-determining regions during the evolution of trioecy in Pleodorina starrii.</title>
        <authorList>
            <person name="Takahashi K."/>
            <person name="Suzuki S."/>
            <person name="Kawai-Toyooka H."/>
            <person name="Yamamoto K."/>
            <person name="Hamaji T."/>
            <person name="Ootsuki R."/>
            <person name="Yamaguchi H."/>
            <person name="Kawachi M."/>
            <person name="Higashiyama T."/>
            <person name="Nozaki H."/>
        </authorList>
    </citation>
    <scope>NUCLEOTIDE SEQUENCE [LARGE SCALE GENOMIC DNA]</scope>
    <source>
        <strain evidence="2 3">NIES-4479</strain>
    </source>
</reference>
<dbReference type="PANTHER" id="PTHR46007">
    <property type="entry name" value="MEDIATOR OF RNA POLYMERASE II TRANSCRIPTION SUBUNIT 12"/>
    <property type="match status" value="1"/>
</dbReference>
<feature type="region of interest" description="Disordered" evidence="1">
    <location>
        <begin position="397"/>
        <end position="521"/>
    </location>
</feature>
<feature type="region of interest" description="Disordered" evidence="1">
    <location>
        <begin position="2144"/>
        <end position="2197"/>
    </location>
</feature>
<feature type="compositionally biased region" description="Gly residues" evidence="1">
    <location>
        <begin position="407"/>
        <end position="417"/>
    </location>
</feature>
<feature type="compositionally biased region" description="Low complexity" evidence="1">
    <location>
        <begin position="496"/>
        <end position="521"/>
    </location>
</feature>
<feature type="compositionally biased region" description="Low complexity" evidence="1">
    <location>
        <begin position="2043"/>
        <end position="2072"/>
    </location>
</feature>
<dbReference type="Gene3D" id="1.25.10.10">
    <property type="entry name" value="Leucine-rich Repeat Variant"/>
    <property type="match status" value="3"/>
</dbReference>
<dbReference type="EMBL" id="BRXU01000009">
    <property type="protein sequence ID" value="GLC54154.1"/>
    <property type="molecule type" value="Genomic_DNA"/>
</dbReference>
<dbReference type="InterPro" id="IPR016024">
    <property type="entry name" value="ARM-type_fold"/>
</dbReference>
<evidence type="ECO:0000313" key="2">
    <source>
        <dbReference type="EMBL" id="GLC54154.1"/>
    </source>
</evidence>
<proteinExistence type="predicted"/>
<keyword evidence="3" id="KW-1185">Reference proteome</keyword>
<evidence type="ECO:0000256" key="1">
    <source>
        <dbReference type="SAM" id="MobiDB-lite"/>
    </source>
</evidence>
<feature type="compositionally biased region" description="Pro residues" evidence="1">
    <location>
        <begin position="1989"/>
        <end position="2000"/>
    </location>
</feature>
<dbReference type="InterPro" id="IPR051647">
    <property type="entry name" value="Mediator_comp_sub12"/>
</dbReference>
<comment type="caution">
    <text evidence="2">The sequence shown here is derived from an EMBL/GenBank/DDBJ whole genome shotgun (WGS) entry which is preliminary data.</text>
</comment>
<gene>
    <name evidence="2" type="primary">PLEST001643</name>
    <name evidence="2" type="ORF">PLESTB_000829600</name>
</gene>
<feature type="region of interest" description="Disordered" evidence="1">
    <location>
        <begin position="1291"/>
        <end position="1315"/>
    </location>
</feature>
<feature type="region of interest" description="Disordered" evidence="1">
    <location>
        <begin position="1383"/>
        <end position="1419"/>
    </location>
</feature>
<feature type="compositionally biased region" description="Low complexity" evidence="1">
    <location>
        <begin position="1965"/>
        <end position="1988"/>
    </location>
</feature>
<feature type="region of interest" description="Disordered" evidence="1">
    <location>
        <begin position="665"/>
        <end position="708"/>
    </location>
</feature>
<feature type="compositionally biased region" description="Low complexity" evidence="1">
    <location>
        <begin position="2225"/>
        <end position="2245"/>
    </location>
</feature>
<dbReference type="GO" id="GO:0003713">
    <property type="term" value="F:transcription coactivator activity"/>
    <property type="evidence" value="ECO:0007669"/>
    <property type="project" value="TreeGrafter"/>
</dbReference>
<protein>
    <submittedName>
        <fullName evidence="2">Uncharacterized protein</fullName>
    </submittedName>
</protein>
<feature type="compositionally biased region" description="Low complexity" evidence="1">
    <location>
        <begin position="1606"/>
        <end position="1617"/>
    </location>
</feature>
<dbReference type="GO" id="GO:0016592">
    <property type="term" value="C:mediator complex"/>
    <property type="evidence" value="ECO:0007669"/>
    <property type="project" value="TreeGrafter"/>
</dbReference>
<organism evidence="2 3">
    <name type="scientific">Pleodorina starrii</name>
    <dbReference type="NCBI Taxonomy" id="330485"/>
    <lineage>
        <taxon>Eukaryota</taxon>
        <taxon>Viridiplantae</taxon>
        <taxon>Chlorophyta</taxon>
        <taxon>core chlorophytes</taxon>
        <taxon>Chlorophyceae</taxon>
        <taxon>CS clade</taxon>
        <taxon>Chlamydomonadales</taxon>
        <taxon>Volvocaceae</taxon>
        <taxon>Pleodorina</taxon>
    </lineage>
</organism>
<dbReference type="SMART" id="SM00185">
    <property type="entry name" value="ARM"/>
    <property type="match status" value="5"/>
</dbReference>
<feature type="compositionally biased region" description="Low complexity" evidence="1">
    <location>
        <begin position="446"/>
        <end position="467"/>
    </location>
</feature>
<sequence>MGQRLDWLPPRPPNGKPDLDVPFVQETPDVVRVLILQLARGAWSTLARLLQLACLTLDFKPLLAHEMANAGATGVVLDILCQAPRHHPAWKALSTAGAGLLAALVRCEGGTEAAQPQALRMLLAMLESGLTCGPARQAVATVLHCVVAQRTVHRDKLLAAGALPVLLRVLRRLDVLCDLVAIQELLWTLVYLTDEGALSLGSGVPPGPDCSFQPLVSERLVPLLYLYGMPWHAQHGHLAALATRALHAHVAGYDAGKDTLRAAGVLSVLVDSIRRHSAPYVAAAEAAAQQGHRGSGVVPAAGGGGGGRTSAGRGQVPGTRRSFAVRSTRPPPHVSCDVHADGNALPNGTAEHGPYTCGTAAAIGSWTPWQRLLAVLLITGVVPGLVPAPRQRAARARSSAAEAAPGGSCGLPGGAAAGGQDCRAGQDDDGPSTPSTMRLSEGGSVGDAAEAAGAGQSAAGGLPPAGQEEGEGEEEADDDVFGDDPSEIGEFPPPAASGSTSASAAPGSAQEKQQQQQDGAAAAVADGARLVCYGLLLPLLEDAGEETSKGGGGAAAAAVGGALLRRRLCPLRESLATLKTLLCDCEANQLAAAELGLPLLLVQLVAHGDMGVAWQAAEAAVYLSGGATGAALVAAGAAEEMAFLLEESADLLHGLTLRKQIQVQKNSMAHAEHHHHHTHSAPPSGGHAHSQQLPQHKQQQHLLARTSSGSAASAAAAAAAAVAAAPPPAFTDVHVRPNHTASGSFGSGRPPRMYLVGRVPLDFTTSGSCFYGSHDATSYCDYCTPSAAIKVLLRLMAAAPPPPPSQSAAGGGSGGRGSPFAAAAADAAASAQEDTVCSRFAAAGGMYGVLLLLHHETAGVHHSKLAALLLSILDMLLVHAPGAQDELRLAGGLGVLATLLGSLMRPGVMDVFQLRVATCRTLRLALQGNAANKLAAREHGLMPLLVSLLAVQARQRKARSSEVVVDDTGPLTAAVLEALAAATRESPGTQEALVALGVLHPLNDLLRDERLDVEVRTAAVRTLTAVVDQHAAAQSVALALGVVPATVEWLGCCCQDAAAAKHPAGGGSGSTAAGLAELAAAAAALAALLGALLRGGSANAKSAVMSTGALAVLLQLLRNQPLAAAAAAAAASGEAAAGADAAAAGGVPGLAAGALAVLIDGDTDLQNELVSQGGLTAAADIVRAGGAAAPAALKLLSAMLRANTFVKNTARAAGLPATLVAAVRRCGLGQSADAAMAAAALTELAAGNHANQEAVAVQGGLEVALDLLRDAFAALPLRVLTGGGGGAAAAADGSSVGDGEANGQSPDVRSPALPPAPYTAADAAADAAAAAALSRLLRALLGLMCACVELNGGNKSYVRELGGVSLLGELLLATAEALTAPPPPLPSCLPYNHGQQQQQQQQRQRQLGRGSWNGGQGDAAAAGETAAARLRDAAAASRAAVSRAVAAACEALVAATRESSANLARLEERSGLAVALFKLLVATDASTSLAAALAIEWLVVRSRIHLDAPSREVFELNLVDVLVLALYVPYAPLAPPVPHSAAAAAAAGGGSYAAWLAQQQRLQAARGPWYASVRALMPADGLAAAAVRDAAVVLTAVADAADALDVQRRQQQQQQQQPGNKAAPAGKPSLATTSRGSLPPLEAAPVESVALDHNTGLMVSGLLAGPSASAADADGATAGPGSQAWWAELAGSAAQAFQRVANGALSGAPAAAGGGGAAAAAPAGPGAVARSAAAAAQPPPPPPAAAGLHGAAAVAAQERRRQVAWMLFLLAAKSPDNRARIRWLVRASLSPLAQQLANAELCRAQLEAAASAALEPTSAASAGPSPAAAAAAAAGGGGGGMGGMMPGTSSAALESASSIQGRLPISTGALEELGGGARHSSPPPGYPPARGVAGATHHHHPPSPPPPPLLAPQAQAQPVSGPDAQQRPQPSQQPLQPAPQQPEAAPHHLDQQQQGHQPLPPPPQQQQQQQLGQHLQNHQQHNASSAAPPDAPLPPQPRPPNCSTSASSASGLAQHQLDSPLQPHKGSLYLRASSTGSGGAGMMYGTAAAPTAASSSVPGTPREPHTSGVATGSAAAAAVGLRFARISRTTSGSGQALPPGGDAAAAGAAAAGVARANSTPRVSLNGAAAAAFAPAAALPLPGRGSLAGSPGPSPTRFYGGTPAATAVPPPPRPLQPPVSSSDSRALHPQISGGGSSVMSDDDELAMIQQEVALLANTTSSLTWSAGPGSAAAAALAGRGSGYRSAGTGGNSPATAGSPARWGAVRR</sequence>
<dbReference type="InterPro" id="IPR011989">
    <property type="entry name" value="ARM-like"/>
</dbReference>
<feature type="compositionally biased region" description="Pro residues" evidence="1">
    <location>
        <begin position="2167"/>
        <end position="2176"/>
    </location>
</feature>
<evidence type="ECO:0000313" key="3">
    <source>
        <dbReference type="Proteomes" id="UP001165080"/>
    </source>
</evidence>
<feature type="region of interest" description="Disordered" evidence="1">
    <location>
        <begin position="2225"/>
        <end position="2266"/>
    </location>
</feature>
<accession>A0A9W6BL76</accession>
<dbReference type="SUPFAM" id="SSF48371">
    <property type="entry name" value="ARM repeat"/>
    <property type="match status" value="3"/>
</dbReference>
<name>A0A9W6BL76_9CHLO</name>
<feature type="compositionally biased region" description="Low complexity" evidence="1">
    <location>
        <begin position="397"/>
        <end position="406"/>
    </location>
</feature>
<feature type="compositionally biased region" description="Polar residues" evidence="1">
    <location>
        <begin position="2001"/>
        <end position="2019"/>
    </location>
</feature>
<feature type="compositionally biased region" description="Low complexity" evidence="1">
    <location>
        <begin position="1395"/>
        <end position="1405"/>
    </location>
</feature>
<feature type="compositionally biased region" description="Acidic residues" evidence="1">
    <location>
        <begin position="468"/>
        <end position="487"/>
    </location>
</feature>